<dbReference type="GO" id="GO:0016020">
    <property type="term" value="C:membrane"/>
    <property type="evidence" value="ECO:0007669"/>
    <property type="project" value="InterPro"/>
</dbReference>
<accession>A0A849BKS7</accession>
<dbReference type="EMBL" id="JABEMA010000197">
    <property type="protein sequence ID" value="NNH23800.1"/>
    <property type="molecule type" value="Genomic_DNA"/>
</dbReference>
<evidence type="ECO:0000313" key="1">
    <source>
        <dbReference type="EMBL" id="NNH23800.1"/>
    </source>
</evidence>
<dbReference type="Pfam" id="PF11382">
    <property type="entry name" value="MctB"/>
    <property type="match status" value="1"/>
</dbReference>
<gene>
    <name evidence="1" type="ORF">HLB09_11995</name>
</gene>
<keyword evidence="2" id="KW-1185">Reference proteome</keyword>
<evidence type="ECO:0000313" key="2">
    <source>
        <dbReference type="Proteomes" id="UP000555552"/>
    </source>
</evidence>
<dbReference type="AlphaFoldDB" id="A0A849BKS7"/>
<feature type="non-terminal residue" evidence="1">
    <location>
        <position position="222"/>
    </location>
</feature>
<dbReference type="RefSeq" id="WP_171203595.1">
    <property type="nucleotide sequence ID" value="NZ_JABEMA010000197.1"/>
</dbReference>
<proteinExistence type="predicted"/>
<dbReference type="InterPro" id="IPR021522">
    <property type="entry name" value="MctB"/>
</dbReference>
<dbReference type="Proteomes" id="UP000555552">
    <property type="component" value="Unassembled WGS sequence"/>
</dbReference>
<protein>
    <submittedName>
        <fullName evidence="1">Copper transporter</fullName>
    </submittedName>
</protein>
<name>A0A849BKS7_9ACTN</name>
<organism evidence="1 2">
    <name type="scientific">Pseudokineococcus marinus</name>
    <dbReference type="NCBI Taxonomy" id="351215"/>
    <lineage>
        <taxon>Bacteria</taxon>
        <taxon>Bacillati</taxon>
        <taxon>Actinomycetota</taxon>
        <taxon>Actinomycetes</taxon>
        <taxon>Kineosporiales</taxon>
        <taxon>Kineosporiaceae</taxon>
        <taxon>Pseudokineococcus</taxon>
    </lineage>
</organism>
<sequence length="222" mass="21750">MIDFRYHLVSLVGVFLALAIGVVLGAGPLRDSIGDTLSSQVDLLREDRAQLQGQVDDLSGQLAARDAALAAVAPAVAEGVLDGTTTVVVALPGADGELVGDLSDAVADAGGDVTGVVDLGGAWSDPGASEARDEVAAALPERALGEVTTEDAGTSALLSAALAGAVLAPDPVLAGTASVAGREVLDALAAADLVQLEGDPVLRAATALVVAPASAQQSADGD</sequence>
<reference evidence="1 2" key="1">
    <citation type="submission" date="2020-05" db="EMBL/GenBank/DDBJ databases">
        <title>MicrobeNet Type strains.</title>
        <authorList>
            <person name="Nicholson A.C."/>
        </authorList>
    </citation>
    <scope>NUCLEOTIDE SEQUENCE [LARGE SCALE GENOMIC DNA]</scope>
    <source>
        <strain evidence="1 2">JCM 14547</strain>
    </source>
</reference>
<comment type="caution">
    <text evidence="1">The sequence shown here is derived from an EMBL/GenBank/DDBJ whole genome shotgun (WGS) entry which is preliminary data.</text>
</comment>
<dbReference type="GO" id="GO:0055070">
    <property type="term" value="P:copper ion homeostasis"/>
    <property type="evidence" value="ECO:0007669"/>
    <property type="project" value="InterPro"/>
</dbReference>